<evidence type="ECO:0000259" key="2">
    <source>
        <dbReference type="PROSITE" id="PS50011"/>
    </source>
</evidence>
<dbReference type="Gene3D" id="1.10.510.10">
    <property type="entry name" value="Transferase(Phosphotransferase) domain 1"/>
    <property type="match status" value="1"/>
</dbReference>
<sequence>MLPSSSAGEKTHCVGWTMMDGQVAARVYIEQIRSRVSAGGSSDMQSMLKGSALGAKRDYLVDAAKQIRLALERDVSEDYEAAFNHYKNGVDLLLGGIQVESNKERREAVKRKVAQYLKRAEEIFNSHLQRALGNGLSITEGYSSLRFRPIRSLSSPIEHLSTCKVVGILDKVQLVQDPCTGETFVLKSLPKSLLERREQQTIIPQGVPYMVKLLRYYVSEDSIFLRLQHVQGGKLWSHLRRQLHPDMERGKEYPECSSPFRKTIKLKNSYTTPSMSSRLEEGGSWWHWESRSTWDGCSEAMTECDMLSPTRDHLSPGLGQSPDSNQSTCWDERSSQSSSQEGSTHGYVVGCGSYSSIPSGTVCIGPINNIREVAQRQGTRLMTVHPTSLTDHDSHLSQREPTKENGSISHSVQDLWSPESQALVDSFRNLQGKLPPIDHQCPNGRLAQDTISRPDCGLRISSVVNVTEMHQSNSKMVGNQNTLCLEAKDPDGGNTTNGKPLGDKPLDCTETHCTLLTDWHSRDLNGKEANTVISGSAARMLPAKNEHRTTCALEAPDMKVPASLGREGGTGTGLVSPDASPDIEVDGWCFVSAPPPSTAESRSGAQGPWGLSEQQIRLWASELLLALEGLHQQGVICQDLNPRNVLLDDTGHICLTYFGQWPEVELQFSSQALEELYAAPEVRGITGVTEACDWWSFGALLYELLTGMSLSQNHPSGIHAHTRLCLPDSLSCAAASLLTELLQCDPDSRLGSGADGINKIKSHPFFRTIHWNQML</sequence>
<dbReference type="Gene3D" id="1.20.58.80">
    <property type="entry name" value="Phosphotransferase system, lactose/cellobiose-type IIA subunit"/>
    <property type="match status" value="1"/>
</dbReference>
<feature type="region of interest" description="Disordered" evidence="1">
    <location>
        <begin position="308"/>
        <end position="344"/>
    </location>
</feature>
<dbReference type="SUPFAM" id="SSF116846">
    <property type="entry name" value="MIT domain"/>
    <property type="match status" value="1"/>
</dbReference>
<feature type="domain" description="Protein kinase" evidence="2">
    <location>
        <begin position="343"/>
        <end position="766"/>
    </location>
</feature>
<dbReference type="SMART" id="SM00220">
    <property type="entry name" value="S_TKc"/>
    <property type="match status" value="1"/>
</dbReference>
<dbReference type="InterPro" id="IPR036181">
    <property type="entry name" value="MIT_dom_sf"/>
</dbReference>
<feature type="compositionally biased region" description="Basic and acidic residues" evidence="1">
    <location>
        <begin position="390"/>
        <end position="403"/>
    </location>
</feature>
<dbReference type="PANTHER" id="PTHR15508:SF4">
    <property type="entry name" value="RIBOSOMAL PROTEIN S6 KINASE-LIKE 1"/>
    <property type="match status" value="1"/>
</dbReference>
<dbReference type="Proteomes" id="UP001066276">
    <property type="component" value="Chromosome 9"/>
</dbReference>
<comment type="caution">
    <text evidence="3">The sequence shown here is derived from an EMBL/GenBank/DDBJ whole genome shotgun (WGS) entry which is preliminary data.</text>
</comment>
<dbReference type="PANTHER" id="PTHR15508">
    <property type="entry name" value="RIBOSOMAL PROTEIN S6 KINASE"/>
    <property type="match status" value="1"/>
</dbReference>
<accession>A0AAV7MPC2</accession>
<dbReference type="Pfam" id="PF00069">
    <property type="entry name" value="Pkinase"/>
    <property type="match status" value="1"/>
</dbReference>
<dbReference type="EMBL" id="JANPWB010000013">
    <property type="protein sequence ID" value="KAJ1104620.1"/>
    <property type="molecule type" value="Genomic_DNA"/>
</dbReference>
<dbReference type="GO" id="GO:0004672">
    <property type="term" value="F:protein kinase activity"/>
    <property type="evidence" value="ECO:0007669"/>
    <property type="project" value="InterPro"/>
</dbReference>
<dbReference type="InterPro" id="IPR000719">
    <property type="entry name" value="Prot_kinase_dom"/>
</dbReference>
<organism evidence="3 4">
    <name type="scientific">Pleurodeles waltl</name>
    <name type="common">Iberian ribbed newt</name>
    <dbReference type="NCBI Taxonomy" id="8319"/>
    <lineage>
        <taxon>Eukaryota</taxon>
        <taxon>Metazoa</taxon>
        <taxon>Chordata</taxon>
        <taxon>Craniata</taxon>
        <taxon>Vertebrata</taxon>
        <taxon>Euteleostomi</taxon>
        <taxon>Amphibia</taxon>
        <taxon>Batrachia</taxon>
        <taxon>Caudata</taxon>
        <taxon>Salamandroidea</taxon>
        <taxon>Salamandridae</taxon>
        <taxon>Pleurodelinae</taxon>
        <taxon>Pleurodeles</taxon>
    </lineage>
</organism>
<protein>
    <recommendedName>
        <fullName evidence="2">Protein kinase domain-containing protein</fullName>
    </recommendedName>
</protein>
<reference evidence="3" key="1">
    <citation type="journal article" date="2022" name="bioRxiv">
        <title>Sequencing and chromosome-scale assembly of the giantPleurodeles waltlgenome.</title>
        <authorList>
            <person name="Brown T."/>
            <person name="Elewa A."/>
            <person name="Iarovenko S."/>
            <person name="Subramanian E."/>
            <person name="Araus A.J."/>
            <person name="Petzold A."/>
            <person name="Susuki M."/>
            <person name="Suzuki K.-i.T."/>
            <person name="Hayashi T."/>
            <person name="Toyoda A."/>
            <person name="Oliveira C."/>
            <person name="Osipova E."/>
            <person name="Leigh N.D."/>
            <person name="Simon A."/>
            <person name="Yun M.H."/>
        </authorList>
    </citation>
    <scope>NUCLEOTIDE SEQUENCE</scope>
    <source>
        <strain evidence="3">20211129_DDA</strain>
        <tissue evidence="3">Liver</tissue>
    </source>
</reference>
<name>A0AAV7MPC2_PLEWA</name>
<dbReference type="SUPFAM" id="SSF56112">
    <property type="entry name" value="Protein kinase-like (PK-like)"/>
    <property type="match status" value="1"/>
</dbReference>
<dbReference type="SMART" id="SM00745">
    <property type="entry name" value="MIT"/>
    <property type="match status" value="1"/>
</dbReference>
<dbReference type="InterPro" id="IPR051866">
    <property type="entry name" value="Intracell_Sig-Traffick_Protein"/>
</dbReference>
<dbReference type="PROSITE" id="PS50011">
    <property type="entry name" value="PROTEIN_KINASE_DOM"/>
    <property type="match status" value="1"/>
</dbReference>
<dbReference type="InterPro" id="IPR007330">
    <property type="entry name" value="MIT_dom"/>
</dbReference>
<dbReference type="GO" id="GO:0005524">
    <property type="term" value="F:ATP binding"/>
    <property type="evidence" value="ECO:0007669"/>
    <property type="project" value="InterPro"/>
</dbReference>
<dbReference type="Pfam" id="PF04212">
    <property type="entry name" value="MIT"/>
    <property type="match status" value="1"/>
</dbReference>
<evidence type="ECO:0000256" key="1">
    <source>
        <dbReference type="SAM" id="MobiDB-lite"/>
    </source>
</evidence>
<gene>
    <name evidence="3" type="ORF">NDU88_002030</name>
</gene>
<proteinExistence type="predicted"/>
<evidence type="ECO:0000313" key="3">
    <source>
        <dbReference type="EMBL" id="KAJ1104620.1"/>
    </source>
</evidence>
<feature type="region of interest" description="Disordered" evidence="1">
    <location>
        <begin position="387"/>
        <end position="409"/>
    </location>
</feature>
<keyword evidence="4" id="KW-1185">Reference proteome</keyword>
<evidence type="ECO:0000313" key="4">
    <source>
        <dbReference type="Proteomes" id="UP001066276"/>
    </source>
</evidence>
<dbReference type="CDD" id="cd02677">
    <property type="entry name" value="MIT_SNX15"/>
    <property type="match status" value="1"/>
</dbReference>
<dbReference type="InterPro" id="IPR011009">
    <property type="entry name" value="Kinase-like_dom_sf"/>
</dbReference>
<dbReference type="AlphaFoldDB" id="A0AAV7MPC2"/>